<proteinExistence type="predicted"/>
<name>A0A0F9BW94_9ZZZZ</name>
<evidence type="ECO:0000313" key="2">
    <source>
        <dbReference type="EMBL" id="KKK94684.1"/>
    </source>
</evidence>
<protein>
    <submittedName>
        <fullName evidence="2">Uncharacterized protein</fullName>
    </submittedName>
</protein>
<accession>A0A0F9BW94</accession>
<comment type="caution">
    <text evidence="2">The sequence shown here is derived from an EMBL/GenBank/DDBJ whole genome shotgun (WGS) entry which is preliminary data.</text>
</comment>
<evidence type="ECO:0000256" key="1">
    <source>
        <dbReference type="SAM" id="Phobius"/>
    </source>
</evidence>
<feature type="transmembrane region" description="Helical" evidence="1">
    <location>
        <begin position="12"/>
        <end position="34"/>
    </location>
</feature>
<keyword evidence="1" id="KW-0472">Membrane</keyword>
<dbReference type="AlphaFoldDB" id="A0A0F9BW94"/>
<keyword evidence="1" id="KW-0812">Transmembrane</keyword>
<sequence length="65" mass="7395">MIYLRLYTPRIIGWRAYFYFGTLGHFTVGVNVFVCPCSGEEDSGVSITLNPPWLVINLGVENNPW</sequence>
<dbReference type="EMBL" id="LAZR01047238">
    <property type="protein sequence ID" value="KKK94684.1"/>
    <property type="molecule type" value="Genomic_DNA"/>
</dbReference>
<keyword evidence="1" id="KW-1133">Transmembrane helix</keyword>
<gene>
    <name evidence="2" type="ORF">LCGC14_2680380</name>
</gene>
<reference evidence="2" key="1">
    <citation type="journal article" date="2015" name="Nature">
        <title>Complex archaea that bridge the gap between prokaryotes and eukaryotes.</title>
        <authorList>
            <person name="Spang A."/>
            <person name="Saw J.H."/>
            <person name="Jorgensen S.L."/>
            <person name="Zaremba-Niedzwiedzka K."/>
            <person name="Martijn J."/>
            <person name="Lind A.E."/>
            <person name="van Eijk R."/>
            <person name="Schleper C."/>
            <person name="Guy L."/>
            <person name="Ettema T.J."/>
        </authorList>
    </citation>
    <scope>NUCLEOTIDE SEQUENCE</scope>
</reference>
<organism evidence="2">
    <name type="scientific">marine sediment metagenome</name>
    <dbReference type="NCBI Taxonomy" id="412755"/>
    <lineage>
        <taxon>unclassified sequences</taxon>
        <taxon>metagenomes</taxon>
        <taxon>ecological metagenomes</taxon>
    </lineage>
</organism>